<dbReference type="Pfam" id="PF00789">
    <property type="entry name" value="UBX"/>
    <property type="match status" value="1"/>
</dbReference>
<dbReference type="PANTHER" id="PTHR23153:SF38">
    <property type="entry name" value="UBX DOMAIN-CONTAINING PROTEIN 6"/>
    <property type="match status" value="1"/>
</dbReference>
<feature type="domain" description="UBX" evidence="2">
    <location>
        <begin position="422"/>
        <end position="501"/>
    </location>
</feature>
<dbReference type="OMA" id="LEYSLWA"/>
<feature type="region of interest" description="Disordered" evidence="1">
    <location>
        <begin position="523"/>
        <end position="547"/>
    </location>
</feature>
<dbReference type="Gene3D" id="1.20.58.2190">
    <property type="match status" value="1"/>
</dbReference>
<proteinExistence type="predicted"/>
<evidence type="ECO:0000313" key="3">
    <source>
        <dbReference type="Proteomes" id="UP000887565"/>
    </source>
</evidence>
<dbReference type="CDD" id="cd16119">
    <property type="entry name" value="UBX_UBXN6"/>
    <property type="match status" value="1"/>
</dbReference>
<dbReference type="SUPFAM" id="SSF143503">
    <property type="entry name" value="PUG domain-like"/>
    <property type="match status" value="1"/>
</dbReference>
<evidence type="ECO:0000259" key="2">
    <source>
        <dbReference type="PROSITE" id="PS50033"/>
    </source>
</evidence>
<dbReference type="WBParaSite" id="nRc.2.0.1.t01920-RA">
    <property type="protein sequence ID" value="nRc.2.0.1.t01920-RA"/>
    <property type="gene ID" value="nRc.2.0.1.g01920"/>
</dbReference>
<evidence type="ECO:0000256" key="1">
    <source>
        <dbReference type="SAM" id="MobiDB-lite"/>
    </source>
</evidence>
<dbReference type="Proteomes" id="UP000887565">
    <property type="component" value="Unplaced"/>
</dbReference>
<dbReference type="PROSITE" id="PS50033">
    <property type="entry name" value="UBX"/>
    <property type="match status" value="1"/>
</dbReference>
<dbReference type="Gene3D" id="3.10.20.90">
    <property type="entry name" value="Phosphatidylinositol 3-kinase Catalytic Subunit, Chain A, domain 1"/>
    <property type="match status" value="1"/>
</dbReference>
<keyword evidence="3" id="KW-1185">Reference proteome</keyword>
<dbReference type="InterPro" id="IPR036339">
    <property type="entry name" value="PUB-like_dom_sf"/>
</dbReference>
<protein>
    <submittedName>
        <fullName evidence="4">UBX domain-containing protein</fullName>
    </submittedName>
</protein>
<name>A0A915HKD7_ROMCU</name>
<dbReference type="PANTHER" id="PTHR23153">
    <property type="entry name" value="UBX-RELATED"/>
    <property type="match status" value="1"/>
</dbReference>
<organism evidence="3 4">
    <name type="scientific">Romanomermis culicivorax</name>
    <name type="common">Nematode worm</name>
    <dbReference type="NCBI Taxonomy" id="13658"/>
    <lineage>
        <taxon>Eukaryota</taxon>
        <taxon>Metazoa</taxon>
        <taxon>Ecdysozoa</taxon>
        <taxon>Nematoda</taxon>
        <taxon>Enoplea</taxon>
        <taxon>Dorylaimia</taxon>
        <taxon>Mermithida</taxon>
        <taxon>Mermithoidea</taxon>
        <taxon>Mermithidae</taxon>
        <taxon>Romanomermis</taxon>
    </lineage>
</organism>
<dbReference type="SMART" id="SM00580">
    <property type="entry name" value="PUG"/>
    <property type="match status" value="1"/>
</dbReference>
<dbReference type="AlphaFoldDB" id="A0A915HKD7"/>
<evidence type="ECO:0000313" key="4">
    <source>
        <dbReference type="WBParaSite" id="nRc.2.0.1.t01920-RA"/>
    </source>
</evidence>
<sequence>MSDASTLLSNFSDAIDPITLDNSKWSIFDSTPSRVIAVPLLQTIKANKNSIMDKIKAFFQQKKADVKFKSLGQGYKLSEGSVISSHSDVPVYPAKNLEDQEKKLCLPEKEKSTSSTSKSKYVTADAEQAAQAALRRMQISQQPVTSRSHQAIKAEAQKRIKAEHKEHDITAYEPEKKDAEAPTLLNQIGIYFTCDLLGDDVHLSKKDMQQAVETFLRENLETQDAIVASSIMIHSLNGYDVEKRQNGIEILSKYLQNIIQSPDEEKFRRIKTSNRVFVEKVSKLKGGVEFLKSVGFEEVIEENELYLIMQKPEGDTDQMVERLNVAYDCLLNGKPVPLKLYRNSVIFPPGQDKSIQLCSFFENCFAGKAAKSVDPTTLPDDFFHLSVQEIGKEQANKTREMENSLSLRTKEMRERDRMKQIYKYEYCLIRIRFPDEYVLQGTFKSAEPLQVLIEFIRKHIVLDWAPFRLLDITGQVLPQDDQKLEKTLAELDLSPSAILSFALEPSFVHDYISGGQSLPTKYLKSRKKPGNKASKCKDLQGNSYAGV</sequence>
<dbReference type="InterPro" id="IPR001012">
    <property type="entry name" value="UBX_dom"/>
</dbReference>
<dbReference type="InterPro" id="IPR018997">
    <property type="entry name" value="PUB_domain"/>
</dbReference>
<reference evidence="4" key="1">
    <citation type="submission" date="2022-11" db="UniProtKB">
        <authorList>
            <consortium name="WormBaseParasite"/>
        </authorList>
    </citation>
    <scope>IDENTIFICATION</scope>
</reference>
<accession>A0A915HKD7</accession>
<dbReference type="SUPFAM" id="SSF54236">
    <property type="entry name" value="Ubiquitin-like"/>
    <property type="match status" value="1"/>
</dbReference>
<dbReference type="InterPro" id="IPR029071">
    <property type="entry name" value="Ubiquitin-like_domsf"/>
</dbReference>
<dbReference type="Pfam" id="PF09409">
    <property type="entry name" value="PUB"/>
    <property type="match status" value="1"/>
</dbReference>
<dbReference type="GO" id="GO:0005737">
    <property type="term" value="C:cytoplasm"/>
    <property type="evidence" value="ECO:0007669"/>
    <property type="project" value="TreeGrafter"/>
</dbReference>